<dbReference type="InterPro" id="IPR050491">
    <property type="entry name" value="AmpC-like"/>
</dbReference>
<accession>A0AAU8HRQ6</accession>
<dbReference type="PANTHER" id="PTHR46825:SF9">
    <property type="entry name" value="BETA-LACTAMASE-RELATED DOMAIN-CONTAINING PROTEIN"/>
    <property type="match status" value="1"/>
</dbReference>
<evidence type="ECO:0000313" key="2">
    <source>
        <dbReference type="EMBL" id="XCI27882.1"/>
    </source>
</evidence>
<proteinExistence type="predicted"/>
<dbReference type="PANTHER" id="PTHR46825">
    <property type="entry name" value="D-ALANYL-D-ALANINE-CARBOXYPEPTIDASE/ENDOPEPTIDASE AMPH"/>
    <property type="match status" value="1"/>
</dbReference>
<dbReference type="Gene3D" id="3.40.710.10">
    <property type="entry name" value="DD-peptidase/beta-lactamase superfamily"/>
    <property type="match status" value="1"/>
</dbReference>
<dbReference type="RefSeq" id="WP_353892460.1">
    <property type="nucleotide sequence ID" value="NZ_CP159485.1"/>
</dbReference>
<reference evidence="2" key="1">
    <citation type="journal article" date="2018" name="Antonie Van Leeuwenhoek">
        <title>Proteinivorax hydrogeniformans sp. nov., an anaerobic, haloalkaliphilic bacterium fermenting proteinaceous compounds with high hydrogen production.</title>
        <authorList>
            <person name="Boltyanskaya Y."/>
            <person name="Detkova E."/>
            <person name="Pimenov N."/>
            <person name="Kevbrin V."/>
        </authorList>
    </citation>
    <scope>NUCLEOTIDE SEQUENCE</scope>
    <source>
        <strain evidence="2">Z-710</strain>
    </source>
</reference>
<dbReference type="SUPFAM" id="SSF56601">
    <property type="entry name" value="beta-lactamase/transpeptidase-like"/>
    <property type="match status" value="1"/>
</dbReference>
<evidence type="ECO:0000259" key="1">
    <source>
        <dbReference type="Pfam" id="PF00144"/>
    </source>
</evidence>
<protein>
    <submittedName>
        <fullName evidence="2">Serine hydrolase domain-containing protein</fullName>
        <ecNumber evidence="2">3.1.1.103</ecNumber>
    </submittedName>
</protein>
<name>A0AAU8HRQ6_9FIRM</name>
<dbReference type="GO" id="GO:0016787">
    <property type="term" value="F:hydrolase activity"/>
    <property type="evidence" value="ECO:0007669"/>
    <property type="project" value="UniProtKB-KW"/>
</dbReference>
<dbReference type="EC" id="3.1.1.103" evidence="2"/>
<organism evidence="2">
    <name type="scientific">Proteinivorax hydrogeniformans</name>
    <dbReference type="NCBI Taxonomy" id="1826727"/>
    <lineage>
        <taxon>Bacteria</taxon>
        <taxon>Bacillati</taxon>
        <taxon>Bacillota</taxon>
        <taxon>Clostridia</taxon>
        <taxon>Eubacteriales</taxon>
        <taxon>Proteinivoracaceae</taxon>
        <taxon>Proteinivorax</taxon>
    </lineage>
</organism>
<sequence length="154" mass="17275">MKRYFSSFLVGLVVAFIILSTIAHTPAYGLDAEVKLDDLEDFFDELVTKQMEEHNFAGATVSVVEGTEILLAEGYGYSDLEERIPVEAETTLFRPGSVSKLFTWTAVMQLVEQGELDLHTDVNTYLDFNLPNTLLCGSKAQPVTLWHLMTHTRV</sequence>
<keyword evidence="2" id="KW-0378">Hydrolase</keyword>
<dbReference type="InterPro" id="IPR012338">
    <property type="entry name" value="Beta-lactam/transpept-like"/>
</dbReference>
<dbReference type="InterPro" id="IPR001466">
    <property type="entry name" value="Beta-lactam-related"/>
</dbReference>
<reference evidence="2" key="2">
    <citation type="submission" date="2024-06" db="EMBL/GenBank/DDBJ databases">
        <authorList>
            <person name="Petrova K.O."/>
            <person name="Toshchakov S.V."/>
            <person name="Boltjanskaja Y.V."/>
            <person name="Kevbrin V.V."/>
        </authorList>
    </citation>
    <scope>NUCLEOTIDE SEQUENCE</scope>
    <source>
        <strain evidence="2">Z-710</strain>
    </source>
</reference>
<dbReference type="Pfam" id="PF00144">
    <property type="entry name" value="Beta-lactamase"/>
    <property type="match status" value="1"/>
</dbReference>
<dbReference type="EMBL" id="CP159485">
    <property type="protein sequence ID" value="XCI27882.1"/>
    <property type="molecule type" value="Genomic_DNA"/>
</dbReference>
<gene>
    <name evidence="2" type="ORF">PRVXH_001806</name>
</gene>
<dbReference type="AlphaFoldDB" id="A0AAU8HRQ6"/>
<feature type="domain" description="Beta-lactamase-related" evidence="1">
    <location>
        <begin position="43"/>
        <end position="152"/>
    </location>
</feature>